<dbReference type="PANTHER" id="PTHR43658">
    <property type="entry name" value="SHORT-CHAIN DEHYDROGENASE/REDUCTASE"/>
    <property type="match status" value="1"/>
</dbReference>
<dbReference type="PROSITE" id="PS00061">
    <property type="entry name" value="ADH_SHORT"/>
    <property type="match status" value="1"/>
</dbReference>
<dbReference type="PANTHER" id="PTHR43658:SF8">
    <property type="entry name" value="17-BETA-HYDROXYSTEROID DEHYDROGENASE 14-RELATED"/>
    <property type="match status" value="1"/>
</dbReference>
<dbReference type="EMBL" id="UFXQ01000001">
    <property type="protein sequence ID" value="STC69810.1"/>
    <property type="molecule type" value="Genomic_DNA"/>
</dbReference>
<dbReference type="InterPro" id="IPR020904">
    <property type="entry name" value="Sc_DH/Rdtase_CS"/>
</dbReference>
<dbReference type="EC" id="1.1.1.304" evidence="4"/>
<dbReference type="InterPro" id="IPR002347">
    <property type="entry name" value="SDR_fam"/>
</dbReference>
<dbReference type="OrthoDB" id="9795647at2"/>
<gene>
    <name evidence="4" type="primary">butA_1</name>
    <name evidence="4" type="ORF">NCTC11862_01609</name>
</gene>
<dbReference type="Proteomes" id="UP000254467">
    <property type="component" value="Unassembled WGS sequence"/>
</dbReference>
<dbReference type="RefSeq" id="WP_018581417.1">
    <property type="nucleotide sequence ID" value="NZ_LDYD01000007.1"/>
</dbReference>
<evidence type="ECO:0000313" key="5">
    <source>
        <dbReference type="Proteomes" id="UP000254467"/>
    </source>
</evidence>
<dbReference type="EC" id="1.1.1.35" evidence="4"/>
<evidence type="ECO:0000256" key="1">
    <source>
        <dbReference type="ARBA" id="ARBA00006484"/>
    </source>
</evidence>
<dbReference type="InterPro" id="IPR036291">
    <property type="entry name" value="NAD(P)-bd_dom_sf"/>
</dbReference>
<dbReference type="GO" id="GO:0003857">
    <property type="term" value="F:(3S)-3-hydroxyacyl-CoA dehydrogenase (NAD+) activity"/>
    <property type="evidence" value="ECO:0007669"/>
    <property type="project" value="UniProtKB-EC"/>
</dbReference>
<organism evidence="4 5">
    <name type="scientific">Corynebacterium pilosum</name>
    <dbReference type="NCBI Taxonomy" id="35756"/>
    <lineage>
        <taxon>Bacteria</taxon>
        <taxon>Bacillati</taxon>
        <taxon>Actinomycetota</taxon>
        <taxon>Actinomycetes</taxon>
        <taxon>Mycobacteriales</taxon>
        <taxon>Corynebacteriaceae</taxon>
        <taxon>Corynebacterium</taxon>
    </lineage>
</organism>
<keyword evidence="2 4" id="KW-0560">Oxidoreductase</keyword>
<proteinExistence type="inferred from homology"/>
<comment type="similarity">
    <text evidence="1 3">Belongs to the short-chain dehydrogenases/reductases (SDR) family.</text>
</comment>
<evidence type="ECO:0000256" key="3">
    <source>
        <dbReference type="RuleBase" id="RU000363"/>
    </source>
</evidence>
<sequence>MTLFETNPVAIVTGGASGLGAATATALKNRGATVVVFDLQGSIDRAREEGTAEEGITYRAVDVTDSGQVAEAVAEAAELGELRIVVACAGICPSMRIVGRKGTHSPDVFATTMNVNVMGTFHVLTEAAGHMAQLEPLDSGERGLVVMTASVAAFEGQVGQSAYAASKGAIHSLTITAARDLGSLGIRVNAVAPGIVETPMMAGISEEYRTELEANVIFPKRMARPAEFAQLVEAIAENTYLNGETIRLDGALRMPPR</sequence>
<dbReference type="STRING" id="35756.GCA_001044155_02066"/>
<dbReference type="SUPFAM" id="SSF51735">
    <property type="entry name" value="NAD(P)-binding Rossmann-fold domains"/>
    <property type="match status" value="1"/>
</dbReference>
<reference evidence="4 5" key="1">
    <citation type="submission" date="2018-06" db="EMBL/GenBank/DDBJ databases">
        <authorList>
            <consortium name="Pathogen Informatics"/>
            <person name="Doyle S."/>
        </authorList>
    </citation>
    <scope>NUCLEOTIDE SEQUENCE [LARGE SCALE GENOMIC DNA]</scope>
    <source>
        <strain evidence="4 5">NCTC11862</strain>
    </source>
</reference>
<dbReference type="PRINTS" id="PR00080">
    <property type="entry name" value="SDRFAMILY"/>
</dbReference>
<dbReference type="PRINTS" id="PR00081">
    <property type="entry name" value="GDHRDH"/>
</dbReference>
<dbReference type="AlphaFoldDB" id="A0A376CMZ8"/>
<dbReference type="Pfam" id="PF00106">
    <property type="entry name" value="adh_short"/>
    <property type="match status" value="1"/>
</dbReference>
<name>A0A376CMZ8_9CORY</name>
<keyword evidence="5" id="KW-1185">Reference proteome</keyword>
<evidence type="ECO:0000313" key="4">
    <source>
        <dbReference type="EMBL" id="STC69810.1"/>
    </source>
</evidence>
<accession>A0A376CMZ8</accession>
<protein>
    <submittedName>
        <fullName evidence="4">Short-chain dehydrogenase</fullName>
        <ecNumber evidence="4">1.1.1.304</ecNumber>
        <ecNumber evidence="4">1.1.1.35</ecNumber>
    </submittedName>
</protein>
<dbReference type="Gene3D" id="3.40.50.720">
    <property type="entry name" value="NAD(P)-binding Rossmann-like Domain"/>
    <property type="match status" value="1"/>
</dbReference>
<dbReference type="GO" id="GO:0052588">
    <property type="term" value="F:diacetyl reductase ((S)-acetoin forming) (NAD+) activity"/>
    <property type="evidence" value="ECO:0007669"/>
    <property type="project" value="UniProtKB-EC"/>
</dbReference>
<evidence type="ECO:0000256" key="2">
    <source>
        <dbReference type="ARBA" id="ARBA00023002"/>
    </source>
</evidence>